<evidence type="ECO:0000313" key="4">
    <source>
        <dbReference type="Proteomes" id="UP000625033"/>
    </source>
</evidence>
<evidence type="ECO:0000256" key="1">
    <source>
        <dbReference type="SAM" id="MobiDB-lite"/>
    </source>
</evidence>
<gene>
    <name evidence="3" type="ORF">IW252_002218</name>
</gene>
<keyword evidence="2" id="KW-0812">Transmembrane</keyword>
<keyword evidence="2" id="KW-0472">Membrane</keyword>
<dbReference type="CDD" id="cd06530">
    <property type="entry name" value="S26_SPase_I"/>
    <property type="match status" value="1"/>
</dbReference>
<name>A0A931DDG6_9MICC</name>
<dbReference type="GO" id="GO:0006465">
    <property type="term" value="P:signal peptide processing"/>
    <property type="evidence" value="ECO:0007669"/>
    <property type="project" value="InterPro"/>
</dbReference>
<dbReference type="RefSeq" id="WP_196836636.1">
    <property type="nucleotide sequence ID" value="NZ_JADOTZ010000001.1"/>
</dbReference>
<feature type="transmembrane region" description="Helical" evidence="2">
    <location>
        <begin position="206"/>
        <end position="226"/>
    </location>
</feature>
<organism evidence="3 4">
    <name type="scientific">Zhihengliuella flava</name>
    <dbReference type="NCBI Taxonomy" id="1285193"/>
    <lineage>
        <taxon>Bacteria</taxon>
        <taxon>Bacillati</taxon>
        <taxon>Actinomycetota</taxon>
        <taxon>Actinomycetes</taxon>
        <taxon>Micrococcales</taxon>
        <taxon>Micrococcaceae</taxon>
        <taxon>Zhihengliuella</taxon>
    </lineage>
</organism>
<keyword evidence="4" id="KW-1185">Reference proteome</keyword>
<proteinExistence type="predicted"/>
<evidence type="ECO:0000313" key="3">
    <source>
        <dbReference type="EMBL" id="MBG6085451.1"/>
    </source>
</evidence>
<feature type="region of interest" description="Disordered" evidence="1">
    <location>
        <begin position="1"/>
        <end position="23"/>
    </location>
</feature>
<reference evidence="3" key="1">
    <citation type="submission" date="2020-11" db="EMBL/GenBank/DDBJ databases">
        <title>Sequencing the genomes of 1000 actinobacteria strains.</title>
        <authorList>
            <person name="Klenk H.-P."/>
        </authorList>
    </citation>
    <scope>NUCLEOTIDE SEQUENCE</scope>
    <source>
        <strain evidence="3">DSM 26152</strain>
    </source>
</reference>
<dbReference type="GO" id="GO:0004252">
    <property type="term" value="F:serine-type endopeptidase activity"/>
    <property type="evidence" value="ECO:0007669"/>
    <property type="project" value="InterPro"/>
</dbReference>
<feature type="compositionally biased region" description="Gly residues" evidence="1">
    <location>
        <begin position="410"/>
        <end position="424"/>
    </location>
</feature>
<keyword evidence="3" id="KW-0378">Hydrolase</keyword>
<dbReference type="AlphaFoldDB" id="A0A931DDG6"/>
<protein>
    <submittedName>
        <fullName evidence="3">Signal peptidase</fullName>
        <ecNumber evidence="3">3.4.-.-</ecNumber>
    </submittedName>
</protein>
<evidence type="ECO:0000256" key="2">
    <source>
        <dbReference type="SAM" id="Phobius"/>
    </source>
</evidence>
<dbReference type="EC" id="3.4.-.-" evidence="3"/>
<comment type="caution">
    <text evidence="3">The sequence shown here is derived from an EMBL/GenBank/DDBJ whole genome shotgun (WGS) entry which is preliminary data.</text>
</comment>
<sequence length="475" mass="49041">MPAHTAPPHTSATPRRPSGRRSQRRQVLPRLLGQVALNLAAVGGLVCILLAAAALLFDVTLMLFKTGSMAPTIPAGSVAVVRAVPAGDVAVGDVVTVDRPGQLPVTHRITSITAAPAGHDATHVLTMRGDANATEDPYPYTVSTVREVLFSVPHAANVLIWFGHPYVLGGLTLGASALVTWAFWPRGRQDDGGRQRAGRRRRGRRGTAAAAVLLAASAAVTVTAPAPANAAVAPNRSEAPATGDFLTLITEGDRGRMENMTPGAPVYWQVGVQAEAPHAGRYSAETTVLGDVSAFRVTERTCTERWVVDSGAWQCDGREVGATAPEAQNEPGETAALSVCVPSSEQRWYLYHVTLTERSPGGPQPAVTVRVDAFGLGTGTAVTLGEEAWHAQPERVSVRDCRDIADPGGDLAGPGGDPAGGGQDGSVANDSGGGATGGLAGTGWGASRLWLGAGAVAVGLMLAAAARWRRRGSDA</sequence>
<feature type="region of interest" description="Disordered" evidence="1">
    <location>
        <begin position="405"/>
        <end position="433"/>
    </location>
</feature>
<feature type="transmembrane region" description="Helical" evidence="2">
    <location>
        <begin position="166"/>
        <end position="185"/>
    </location>
</feature>
<keyword evidence="2" id="KW-1133">Transmembrane helix</keyword>
<accession>A0A931DDG6</accession>
<dbReference type="EMBL" id="JADOTZ010000001">
    <property type="protein sequence ID" value="MBG6085451.1"/>
    <property type="molecule type" value="Genomic_DNA"/>
</dbReference>
<dbReference type="Proteomes" id="UP000625033">
    <property type="component" value="Unassembled WGS sequence"/>
</dbReference>
<dbReference type="InterPro" id="IPR019533">
    <property type="entry name" value="Peptidase_S26"/>
</dbReference>
<feature type="transmembrane region" description="Helical" evidence="2">
    <location>
        <begin position="449"/>
        <end position="468"/>
    </location>
</feature>
<feature type="transmembrane region" description="Helical" evidence="2">
    <location>
        <begin position="31"/>
        <end position="57"/>
    </location>
</feature>